<protein>
    <submittedName>
        <fullName evidence="3">Mitochondrial potassium channel-like</fullName>
    </submittedName>
</protein>
<keyword evidence="1" id="KW-0175">Coiled coil</keyword>
<reference evidence="3" key="1">
    <citation type="submission" date="2025-08" db="UniProtKB">
        <authorList>
            <consortium name="RefSeq"/>
        </authorList>
    </citation>
    <scope>IDENTIFICATION</scope>
    <source>
        <tissue evidence="3">Tentacle</tissue>
    </source>
</reference>
<dbReference type="PANTHER" id="PTHR28624:SF1">
    <property type="entry name" value="MITOCHONDRIAL POTASSIUM CHANNEL"/>
    <property type="match status" value="1"/>
</dbReference>
<evidence type="ECO:0000256" key="1">
    <source>
        <dbReference type="SAM" id="Coils"/>
    </source>
</evidence>
<organism evidence="2 3">
    <name type="scientific">Actinia tenebrosa</name>
    <name type="common">Australian red waratah sea anemone</name>
    <dbReference type="NCBI Taxonomy" id="6105"/>
    <lineage>
        <taxon>Eukaryota</taxon>
        <taxon>Metazoa</taxon>
        <taxon>Cnidaria</taxon>
        <taxon>Anthozoa</taxon>
        <taxon>Hexacorallia</taxon>
        <taxon>Actiniaria</taxon>
        <taxon>Actiniidae</taxon>
        <taxon>Actinia</taxon>
    </lineage>
</organism>
<sequence>MRSDSVPICLLFKMLMFQRVRTRNIIFSVNRYSLRSGQRLIADASDKSNPEGPKNGNTAKKLLQKMSNTFNAIPSTIQEKSEKITKASLNKISGSISAFDDLLGITEVRNAQSKVREAENRFMDLRKQVQQAEKELELVRAHLNDVRKRLDRVSRDDERYLSLATEEHETLLEEKKLKASHAELESQERDHFALLSGIVRESHEKERQRAERTKHWSVIGSLVGATLGVISSSLINYLRLKEVKSSVKGTGEELMEKTTELLNILTSQDSKLAANSSELKEAFAAQNKEVTDKLEDVREAIDTYALSASIGSDVGTIESGISLKTLTSQLRELVQLQLAAERERVERKADSATSDFSTDLQSEIKEIKEENRKIYEELNLGIETINKKIGSQSGNEISLEEKNVDAITEVSMKEKYYESVARAEYWSKAQTIGSIASIVASTLVLIYEISK</sequence>
<dbReference type="PANTHER" id="PTHR28624">
    <property type="entry name" value="COILED-COIL DOMAIN-CONTAINING PROTEIN 51"/>
    <property type="match status" value="1"/>
</dbReference>
<keyword evidence="2" id="KW-1185">Reference proteome</keyword>
<dbReference type="GeneID" id="116304449"/>
<dbReference type="OrthoDB" id="6243211at2759"/>
<dbReference type="RefSeq" id="XP_031570045.1">
    <property type="nucleotide sequence ID" value="XM_031714185.1"/>
</dbReference>
<dbReference type="KEGG" id="aten:116304449"/>
<dbReference type="Proteomes" id="UP000515163">
    <property type="component" value="Unplaced"/>
</dbReference>
<feature type="coiled-coil region" evidence="1">
    <location>
        <begin position="108"/>
        <end position="149"/>
    </location>
</feature>
<feature type="coiled-coil region" evidence="1">
    <location>
        <begin position="280"/>
        <end position="377"/>
    </location>
</feature>
<name>A0A6P8IV63_ACTTE</name>
<evidence type="ECO:0000313" key="3">
    <source>
        <dbReference type="RefSeq" id="XP_031570045.1"/>
    </source>
</evidence>
<evidence type="ECO:0000313" key="2">
    <source>
        <dbReference type="Proteomes" id="UP000515163"/>
    </source>
</evidence>
<dbReference type="InParanoid" id="A0A6P8IV63"/>
<proteinExistence type="predicted"/>
<dbReference type="InterPro" id="IPR037660">
    <property type="entry name" value="CCDC51"/>
</dbReference>
<dbReference type="AlphaFoldDB" id="A0A6P8IV63"/>
<accession>A0A6P8IV63</accession>
<dbReference type="FunCoup" id="A0A6P8IV63">
    <property type="interactions" value="338"/>
</dbReference>
<gene>
    <name evidence="3" type="primary">LOC116304449</name>
</gene>